<reference evidence="1" key="1">
    <citation type="submission" date="2019-10" db="EMBL/GenBank/DDBJ databases">
        <authorList>
            <consortium name="DOE Joint Genome Institute"/>
            <person name="Kuo A."/>
            <person name="Miyauchi S."/>
            <person name="Kiss E."/>
            <person name="Drula E."/>
            <person name="Kohler A."/>
            <person name="Sanchez-Garcia M."/>
            <person name="Andreopoulos B."/>
            <person name="Barry K.W."/>
            <person name="Bonito G."/>
            <person name="Buee M."/>
            <person name="Carver A."/>
            <person name="Chen C."/>
            <person name="Cichocki N."/>
            <person name="Clum A."/>
            <person name="Culley D."/>
            <person name="Crous P.W."/>
            <person name="Fauchery L."/>
            <person name="Girlanda M."/>
            <person name="Hayes R."/>
            <person name="Keri Z."/>
            <person name="Labutti K."/>
            <person name="Lipzen A."/>
            <person name="Lombard V."/>
            <person name="Magnuson J."/>
            <person name="Maillard F."/>
            <person name="Morin E."/>
            <person name="Murat C."/>
            <person name="Nolan M."/>
            <person name="Ohm R."/>
            <person name="Pangilinan J."/>
            <person name="Pereira M."/>
            <person name="Perotto S."/>
            <person name="Peter M."/>
            <person name="Riley R."/>
            <person name="Sitrit Y."/>
            <person name="Stielow B."/>
            <person name="Szollosi G."/>
            <person name="Zifcakova L."/>
            <person name="Stursova M."/>
            <person name="Spatafora J.W."/>
            <person name="Tedersoo L."/>
            <person name="Vaario L.-M."/>
            <person name="Yamada A."/>
            <person name="Yan M."/>
            <person name="Wang P."/>
            <person name="Xu J."/>
            <person name="Bruns T."/>
            <person name="Baldrian P."/>
            <person name="Vilgalys R."/>
            <person name="Henrissat B."/>
            <person name="Grigoriev I.V."/>
            <person name="Hibbett D."/>
            <person name="Nagy L.G."/>
            <person name="Martin F.M."/>
        </authorList>
    </citation>
    <scope>NUCLEOTIDE SEQUENCE</scope>
    <source>
        <strain evidence="1">P2</strain>
    </source>
</reference>
<comment type="caution">
    <text evidence="1">The sequence shown here is derived from an EMBL/GenBank/DDBJ whole genome shotgun (WGS) entry which is preliminary data.</text>
</comment>
<protein>
    <submittedName>
        <fullName evidence="1">Uncharacterized protein</fullName>
    </submittedName>
</protein>
<gene>
    <name evidence="1" type="ORF">BDM02DRAFT_3089024</name>
</gene>
<evidence type="ECO:0000313" key="2">
    <source>
        <dbReference type="Proteomes" id="UP000886501"/>
    </source>
</evidence>
<sequence>MHFSKSYAQTLLSLPPELRENAISYRQLKKLINQVVQELTFLGFSPEFIRDTAKQWNDDLHTMKKPDTDEQTMVIIPSNAFANRGLRLLYEVDNDLGHLAPRLRLIIDKDTDMDTAVTPSSHPSILGGFSNQSVSGRDLPVALHQIHIPNSPAREYIIPLASNTAFFDLLTSAINSLSTRLIAVRSEFMAELEGLSKSISDSALPISQINASYRPFSVKDDPGAIDIPSTKSAFRPKLDARSDLYLWRQLLGLYIDSEVFDGVAERNRGERSLEDAEFRMVEFLGRVEKSGILRGKSKKAHLEVETFLRLNNIILDLKKLNYASSEASRKILKKHAKRTALPFPPSLPREIISAVGVVGMEMPIGTGSLSTGQTTQALIPLPQHYESLPQLLVQAIGETILPIIPHVDDYSCVICTGIAFKPIRLSCGHLFCVRCLVKMQKRGKSDCPMCRSPCVLTADRSNVDWALLNFMADWFPVESREKLRSNEREANAELAQELGFDKSGCLVM</sequence>
<dbReference type="Proteomes" id="UP000886501">
    <property type="component" value="Unassembled WGS sequence"/>
</dbReference>
<keyword evidence="2" id="KW-1185">Reference proteome</keyword>
<evidence type="ECO:0000313" key="1">
    <source>
        <dbReference type="EMBL" id="KAF9652502.1"/>
    </source>
</evidence>
<name>A0ACB6ZSA3_THEGA</name>
<proteinExistence type="predicted"/>
<dbReference type="EMBL" id="MU117968">
    <property type="protein sequence ID" value="KAF9652502.1"/>
    <property type="molecule type" value="Genomic_DNA"/>
</dbReference>
<organism evidence="1 2">
    <name type="scientific">Thelephora ganbajun</name>
    <name type="common">Ganba fungus</name>
    <dbReference type="NCBI Taxonomy" id="370292"/>
    <lineage>
        <taxon>Eukaryota</taxon>
        <taxon>Fungi</taxon>
        <taxon>Dikarya</taxon>
        <taxon>Basidiomycota</taxon>
        <taxon>Agaricomycotina</taxon>
        <taxon>Agaricomycetes</taxon>
        <taxon>Thelephorales</taxon>
        <taxon>Thelephoraceae</taxon>
        <taxon>Thelephora</taxon>
    </lineage>
</organism>
<reference evidence="1" key="2">
    <citation type="journal article" date="2020" name="Nat. Commun.">
        <title>Large-scale genome sequencing of mycorrhizal fungi provides insights into the early evolution of symbiotic traits.</title>
        <authorList>
            <person name="Miyauchi S."/>
            <person name="Kiss E."/>
            <person name="Kuo A."/>
            <person name="Drula E."/>
            <person name="Kohler A."/>
            <person name="Sanchez-Garcia M."/>
            <person name="Morin E."/>
            <person name="Andreopoulos B."/>
            <person name="Barry K.W."/>
            <person name="Bonito G."/>
            <person name="Buee M."/>
            <person name="Carver A."/>
            <person name="Chen C."/>
            <person name="Cichocki N."/>
            <person name="Clum A."/>
            <person name="Culley D."/>
            <person name="Crous P.W."/>
            <person name="Fauchery L."/>
            <person name="Girlanda M."/>
            <person name="Hayes R.D."/>
            <person name="Keri Z."/>
            <person name="LaButti K."/>
            <person name="Lipzen A."/>
            <person name="Lombard V."/>
            <person name="Magnuson J."/>
            <person name="Maillard F."/>
            <person name="Murat C."/>
            <person name="Nolan M."/>
            <person name="Ohm R.A."/>
            <person name="Pangilinan J."/>
            <person name="Pereira M.F."/>
            <person name="Perotto S."/>
            <person name="Peter M."/>
            <person name="Pfister S."/>
            <person name="Riley R."/>
            <person name="Sitrit Y."/>
            <person name="Stielow J.B."/>
            <person name="Szollosi G."/>
            <person name="Zifcakova L."/>
            <person name="Stursova M."/>
            <person name="Spatafora J.W."/>
            <person name="Tedersoo L."/>
            <person name="Vaario L.M."/>
            <person name="Yamada A."/>
            <person name="Yan M."/>
            <person name="Wang P."/>
            <person name="Xu J."/>
            <person name="Bruns T."/>
            <person name="Baldrian P."/>
            <person name="Vilgalys R."/>
            <person name="Dunand C."/>
            <person name="Henrissat B."/>
            <person name="Grigoriev I.V."/>
            <person name="Hibbett D."/>
            <person name="Nagy L.G."/>
            <person name="Martin F.M."/>
        </authorList>
    </citation>
    <scope>NUCLEOTIDE SEQUENCE</scope>
    <source>
        <strain evidence="1">P2</strain>
    </source>
</reference>
<accession>A0ACB6ZSA3</accession>